<dbReference type="InParanoid" id="A0A0P8YGC5"/>
<evidence type="ECO:0000313" key="1">
    <source>
        <dbReference type="EMBL" id="KPU77985.1"/>
    </source>
</evidence>
<accession>A0A0P8YGC5</accession>
<gene>
    <name evidence="1" type="primary">Dana\GF26410</name>
    <name evidence="1" type="ORF">GF26410</name>
</gene>
<dbReference type="EMBL" id="CH902618">
    <property type="protein sequence ID" value="KPU77985.1"/>
    <property type="molecule type" value="Genomic_DNA"/>
</dbReference>
<dbReference type="Proteomes" id="UP000007801">
    <property type="component" value="Unassembled WGS sequence"/>
</dbReference>
<evidence type="ECO:0000313" key="2">
    <source>
        <dbReference type="Proteomes" id="UP000007801"/>
    </source>
</evidence>
<name>A0A0P8YGC5_DROAN</name>
<dbReference type="AlphaFoldDB" id="A0A0P8YGC5"/>
<keyword evidence="2" id="KW-1185">Reference proteome</keyword>
<organism evidence="1 2">
    <name type="scientific">Drosophila ananassae</name>
    <name type="common">Fruit fly</name>
    <dbReference type="NCBI Taxonomy" id="7217"/>
    <lineage>
        <taxon>Eukaryota</taxon>
        <taxon>Metazoa</taxon>
        <taxon>Ecdysozoa</taxon>
        <taxon>Arthropoda</taxon>
        <taxon>Hexapoda</taxon>
        <taxon>Insecta</taxon>
        <taxon>Pterygota</taxon>
        <taxon>Neoptera</taxon>
        <taxon>Endopterygota</taxon>
        <taxon>Diptera</taxon>
        <taxon>Brachycera</taxon>
        <taxon>Muscomorpha</taxon>
        <taxon>Ephydroidea</taxon>
        <taxon>Drosophilidae</taxon>
        <taxon>Drosophila</taxon>
        <taxon>Sophophora</taxon>
    </lineage>
</organism>
<proteinExistence type="predicted"/>
<sequence>MPPLFLGSSHSLFVLCEGRDAPWPNSHFLPITGRWSVKIIQISGAGEAVQQTSVNSIRSSGAMTPPRRALRSALKPHFLLRAYRYGCLCLWG</sequence>
<reference evidence="1 2" key="1">
    <citation type="journal article" date="2007" name="Nature">
        <title>Evolution of genes and genomes on the Drosophila phylogeny.</title>
        <authorList>
            <consortium name="Drosophila 12 Genomes Consortium"/>
            <person name="Clark A.G."/>
            <person name="Eisen M.B."/>
            <person name="Smith D.R."/>
            <person name="Bergman C.M."/>
            <person name="Oliver B."/>
            <person name="Markow T.A."/>
            <person name="Kaufman T.C."/>
            <person name="Kellis M."/>
            <person name="Gelbart W."/>
            <person name="Iyer V.N."/>
            <person name="Pollard D.A."/>
            <person name="Sackton T.B."/>
            <person name="Larracuente A.M."/>
            <person name="Singh N.D."/>
            <person name="Abad J.P."/>
            <person name="Abt D.N."/>
            <person name="Adryan B."/>
            <person name="Aguade M."/>
            <person name="Akashi H."/>
            <person name="Anderson W.W."/>
            <person name="Aquadro C.F."/>
            <person name="Ardell D.H."/>
            <person name="Arguello R."/>
            <person name="Artieri C.G."/>
            <person name="Barbash D.A."/>
            <person name="Barker D."/>
            <person name="Barsanti P."/>
            <person name="Batterham P."/>
            <person name="Batzoglou S."/>
            <person name="Begun D."/>
            <person name="Bhutkar A."/>
            <person name="Blanco E."/>
            <person name="Bosak S.A."/>
            <person name="Bradley R.K."/>
            <person name="Brand A.D."/>
            <person name="Brent M.R."/>
            <person name="Brooks A.N."/>
            <person name="Brown R.H."/>
            <person name="Butlin R.K."/>
            <person name="Caggese C."/>
            <person name="Calvi B.R."/>
            <person name="Bernardo de Carvalho A."/>
            <person name="Caspi A."/>
            <person name="Castrezana S."/>
            <person name="Celniker S.E."/>
            <person name="Chang J.L."/>
            <person name="Chapple C."/>
            <person name="Chatterji S."/>
            <person name="Chinwalla A."/>
            <person name="Civetta A."/>
            <person name="Clifton S.W."/>
            <person name="Comeron J.M."/>
            <person name="Costello J.C."/>
            <person name="Coyne J.A."/>
            <person name="Daub J."/>
            <person name="David R.G."/>
            <person name="Delcher A.L."/>
            <person name="Delehaunty K."/>
            <person name="Do C.B."/>
            <person name="Ebling H."/>
            <person name="Edwards K."/>
            <person name="Eickbush T."/>
            <person name="Evans J.D."/>
            <person name="Filipski A."/>
            <person name="Findeiss S."/>
            <person name="Freyhult E."/>
            <person name="Fulton L."/>
            <person name="Fulton R."/>
            <person name="Garcia A.C."/>
            <person name="Gardiner A."/>
            <person name="Garfield D.A."/>
            <person name="Garvin B.E."/>
            <person name="Gibson G."/>
            <person name="Gilbert D."/>
            <person name="Gnerre S."/>
            <person name="Godfrey J."/>
            <person name="Good R."/>
            <person name="Gotea V."/>
            <person name="Gravely B."/>
            <person name="Greenberg A.J."/>
            <person name="Griffiths-Jones S."/>
            <person name="Gross S."/>
            <person name="Guigo R."/>
            <person name="Gustafson E.A."/>
            <person name="Haerty W."/>
            <person name="Hahn M.W."/>
            <person name="Halligan D.L."/>
            <person name="Halpern A.L."/>
            <person name="Halter G.M."/>
            <person name="Han M.V."/>
            <person name="Heger A."/>
            <person name="Hillier L."/>
            <person name="Hinrichs A.S."/>
            <person name="Holmes I."/>
            <person name="Hoskins R.A."/>
            <person name="Hubisz M.J."/>
            <person name="Hultmark D."/>
            <person name="Huntley M.A."/>
            <person name="Jaffe D.B."/>
            <person name="Jagadeeshan S."/>
            <person name="Jeck W.R."/>
            <person name="Johnson J."/>
            <person name="Jones C.D."/>
            <person name="Jordan W.C."/>
            <person name="Karpen G.H."/>
            <person name="Kataoka E."/>
            <person name="Keightley P.D."/>
            <person name="Kheradpour P."/>
            <person name="Kirkness E.F."/>
            <person name="Koerich L.B."/>
            <person name="Kristiansen K."/>
            <person name="Kudrna D."/>
            <person name="Kulathinal R.J."/>
            <person name="Kumar S."/>
            <person name="Kwok R."/>
            <person name="Lander E."/>
            <person name="Langley C.H."/>
            <person name="Lapoint R."/>
            <person name="Lazzaro B.P."/>
            <person name="Lee S.J."/>
            <person name="Levesque L."/>
            <person name="Li R."/>
            <person name="Lin C.F."/>
            <person name="Lin M.F."/>
            <person name="Lindblad-Toh K."/>
            <person name="Llopart A."/>
            <person name="Long M."/>
            <person name="Low L."/>
            <person name="Lozovsky E."/>
            <person name="Lu J."/>
            <person name="Luo M."/>
            <person name="Machado C.A."/>
            <person name="Makalowski W."/>
            <person name="Marzo M."/>
            <person name="Matsuda M."/>
            <person name="Matzkin L."/>
            <person name="McAllister B."/>
            <person name="McBride C.S."/>
            <person name="McKernan B."/>
            <person name="McKernan K."/>
            <person name="Mendez-Lago M."/>
            <person name="Minx P."/>
            <person name="Mollenhauer M.U."/>
            <person name="Montooth K."/>
            <person name="Mount S.M."/>
            <person name="Mu X."/>
            <person name="Myers E."/>
            <person name="Negre B."/>
            <person name="Newfeld S."/>
            <person name="Nielsen R."/>
            <person name="Noor M.A."/>
            <person name="O'Grady P."/>
            <person name="Pachter L."/>
            <person name="Papaceit M."/>
            <person name="Parisi M.J."/>
            <person name="Parisi M."/>
            <person name="Parts L."/>
            <person name="Pedersen J.S."/>
            <person name="Pesole G."/>
            <person name="Phillippy A.M."/>
            <person name="Ponting C.P."/>
            <person name="Pop M."/>
            <person name="Porcelli D."/>
            <person name="Powell J.R."/>
            <person name="Prohaska S."/>
            <person name="Pruitt K."/>
            <person name="Puig M."/>
            <person name="Quesneville H."/>
            <person name="Ram K.R."/>
            <person name="Rand D."/>
            <person name="Rasmussen M.D."/>
            <person name="Reed L.K."/>
            <person name="Reenan R."/>
            <person name="Reily A."/>
            <person name="Remington K.A."/>
            <person name="Rieger T.T."/>
            <person name="Ritchie M.G."/>
            <person name="Robin C."/>
            <person name="Rogers Y.H."/>
            <person name="Rohde C."/>
            <person name="Rozas J."/>
            <person name="Rubenfield M.J."/>
            <person name="Ruiz A."/>
            <person name="Russo S."/>
            <person name="Salzberg S.L."/>
            <person name="Sanchez-Gracia A."/>
            <person name="Saranga D.J."/>
            <person name="Sato H."/>
            <person name="Schaeffer S.W."/>
            <person name="Schatz M.C."/>
            <person name="Schlenke T."/>
            <person name="Schwartz R."/>
            <person name="Segarra C."/>
            <person name="Singh R.S."/>
            <person name="Sirot L."/>
            <person name="Sirota M."/>
            <person name="Sisneros N.B."/>
            <person name="Smith C.D."/>
            <person name="Smith T.F."/>
            <person name="Spieth J."/>
            <person name="Stage D.E."/>
            <person name="Stark A."/>
            <person name="Stephan W."/>
            <person name="Strausberg R.L."/>
            <person name="Strempel S."/>
            <person name="Sturgill D."/>
            <person name="Sutton G."/>
            <person name="Sutton G.G."/>
            <person name="Tao W."/>
            <person name="Teichmann S."/>
            <person name="Tobari Y.N."/>
            <person name="Tomimura Y."/>
            <person name="Tsolas J.M."/>
            <person name="Valente V.L."/>
            <person name="Venter E."/>
            <person name="Venter J.C."/>
            <person name="Vicario S."/>
            <person name="Vieira F.G."/>
            <person name="Vilella A.J."/>
            <person name="Villasante A."/>
            <person name="Walenz B."/>
            <person name="Wang J."/>
            <person name="Wasserman M."/>
            <person name="Watts T."/>
            <person name="Wilson D."/>
            <person name="Wilson R.K."/>
            <person name="Wing R.A."/>
            <person name="Wolfner M.F."/>
            <person name="Wong A."/>
            <person name="Wong G.K."/>
            <person name="Wu C.I."/>
            <person name="Wu G."/>
            <person name="Yamamoto D."/>
            <person name="Yang H.P."/>
            <person name="Yang S.P."/>
            <person name="Yorke J.A."/>
            <person name="Yoshida K."/>
            <person name="Zdobnov E."/>
            <person name="Zhang P."/>
            <person name="Zhang Y."/>
            <person name="Zimin A.V."/>
            <person name="Baldwin J."/>
            <person name="Abdouelleil A."/>
            <person name="Abdulkadir J."/>
            <person name="Abebe A."/>
            <person name="Abera B."/>
            <person name="Abreu J."/>
            <person name="Acer S.C."/>
            <person name="Aftuck L."/>
            <person name="Alexander A."/>
            <person name="An P."/>
            <person name="Anderson E."/>
            <person name="Anderson S."/>
            <person name="Arachi H."/>
            <person name="Azer M."/>
            <person name="Bachantsang P."/>
            <person name="Barry A."/>
            <person name="Bayul T."/>
            <person name="Berlin A."/>
            <person name="Bessette D."/>
            <person name="Bloom T."/>
            <person name="Blye J."/>
            <person name="Boguslavskiy L."/>
            <person name="Bonnet C."/>
            <person name="Boukhgalter B."/>
            <person name="Bourzgui I."/>
            <person name="Brown A."/>
            <person name="Cahill P."/>
            <person name="Channer S."/>
            <person name="Cheshatsang Y."/>
            <person name="Chuda L."/>
            <person name="Citroen M."/>
            <person name="Collymore A."/>
            <person name="Cooke P."/>
            <person name="Costello M."/>
            <person name="D'Aco K."/>
            <person name="Daza R."/>
            <person name="De Haan G."/>
            <person name="DeGray S."/>
            <person name="DeMaso C."/>
            <person name="Dhargay N."/>
            <person name="Dooley K."/>
            <person name="Dooley E."/>
            <person name="Doricent M."/>
            <person name="Dorje P."/>
            <person name="Dorjee K."/>
            <person name="Dupes A."/>
            <person name="Elong R."/>
            <person name="Falk J."/>
            <person name="Farina A."/>
            <person name="Faro S."/>
            <person name="Ferguson D."/>
            <person name="Fisher S."/>
            <person name="Foley C.D."/>
            <person name="Franke A."/>
            <person name="Friedrich D."/>
            <person name="Gadbois L."/>
            <person name="Gearin G."/>
            <person name="Gearin C.R."/>
            <person name="Giannoukos G."/>
            <person name="Goode T."/>
            <person name="Graham J."/>
            <person name="Grandbois E."/>
            <person name="Grewal S."/>
            <person name="Gyaltsen K."/>
            <person name="Hafez N."/>
            <person name="Hagos B."/>
            <person name="Hall J."/>
            <person name="Henson C."/>
            <person name="Hollinger A."/>
            <person name="Honan T."/>
            <person name="Huard M.D."/>
            <person name="Hughes L."/>
            <person name="Hurhula B."/>
            <person name="Husby M.E."/>
            <person name="Kamat A."/>
            <person name="Kanga B."/>
            <person name="Kashin S."/>
            <person name="Khazanovich D."/>
            <person name="Kisner P."/>
            <person name="Lance K."/>
            <person name="Lara M."/>
            <person name="Lee W."/>
            <person name="Lennon N."/>
            <person name="Letendre F."/>
            <person name="LeVine R."/>
            <person name="Lipovsky A."/>
            <person name="Liu X."/>
            <person name="Liu J."/>
            <person name="Liu S."/>
            <person name="Lokyitsang T."/>
            <person name="Lokyitsang Y."/>
            <person name="Lubonja R."/>
            <person name="Lui A."/>
            <person name="MacDonald P."/>
            <person name="Magnisalis V."/>
            <person name="Maru K."/>
            <person name="Matthews C."/>
            <person name="McCusker W."/>
            <person name="McDonough S."/>
            <person name="Mehta T."/>
            <person name="Meldrim J."/>
            <person name="Meneus L."/>
            <person name="Mihai O."/>
            <person name="Mihalev A."/>
            <person name="Mihova T."/>
            <person name="Mittelman R."/>
            <person name="Mlenga V."/>
            <person name="Montmayeur A."/>
            <person name="Mulrain L."/>
            <person name="Navidi A."/>
            <person name="Naylor J."/>
            <person name="Negash T."/>
            <person name="Nguyen T."/>
            <person name="Nguyen N."/>
            <person name="Nicol R."/>
            <person name="Norbu C."/>
            <person name="Norbu N."/>
            <person name="Novod N."/>
            <person name="O'Neill B."/>
            <person name="Osman S."/>
            <person name="Markiewicz E."/>
            <person name="Oyono O.L."/>
            <person name="Patti C."/>
            <person name="Phunkhang P."/>
            <person name="Pierre F."/>
            <person name="Priest M."/>
            <person name="Raghuraman S."/>
            <person name="Rege F."/>
            <person name="Reyes R."/>
            <person name="Rise C."/>
            <person name="Rogov P."/>
            <person name="Ross K."/>
            <person name="Ryan E."/>
            <person name="Settipalli S."/>
            <person name="Shea T."/>
            <person name="Sherpa N."/>
            <person name="Shi L."/>
            <person name="Shih D."/>
            <person name="Sparrow T."/>
            <person name="Spaulding J."/>
            <person name="Stalker J."/>
            <person name="Stange-Thomann N."/>
            <person name="Stavropoulos S."/>
            <person name="Stone C."/>
            <person name="Strader C."/>
            <person name="Tesfaye S."/>
            <person name="Thomson T."/>
            <person name="Thoulutsang Y."/>
            <person name="Thoulutsang D."/>
            <person name="Topham K."/>
            <person name="Topping I."/>
            <person name="Tsamla T."/>
            <person name="Vassiliev H."/>
            <person name="Vo A."/>
            <person name="Wangchuk T."/>
            <person name="Wangdi T."/>
            <person name="Weiand M."/>
            <person name="Wilkinson J."/>
            <person name="Wilson A."/>
            <person name="Yadav S."/>
            <person name="Young G."/>
            <person name="Yu Q."/>
            <person name="Zembek L."/>
            <person name="Zhong D."/>
            <person name="Zimmer A."/>
            <person name="Zwirko Z."/>
            <person name="Jaffe D.B."/>
            <person name="Alvarez P."/>
            <person name="Brockman W."/>
            <person name="Butler J."/>
            <person name="Chin C."/>
            <person name="Gnerre S."/>
            <person name="Grabherr M."/>
            <person name="Kleber M."/>
            <person name="Mauceli E."/>
            <person name="MacCallum I."/>
        </authorList>
    </citation>
    <scope>NUCLEOTIDE SEQUENCE [LARGE SCALE GENOMIC DNA]</scope>
    <source>
        <strain evidence="2">Tucson 14024-0371.13</strain>
    </source>
</reference>
<protein>
    <submittedName>
        <fullName evidence="1">Uncharacterized protein</fullName>
    </submittedName>
</protein>